<feature type="non-terminal residue" evidence="1">
    <location>
        <position position="560"/>
    </location>
</feature>
<gene>
    <name evidence="1" type="ORF">METZ01_LOCUS202674</name>
</gene>
<dbReference type="AlphaFoldDB" id="A0A382EGM7"/>
<feature type="non-terminal residue" evidence="1">
    <location>
        <position position="1"/>
    </location>
</feature>
<sequence length="560" mass="56758">AGYTTDDTVTITSGSGQNALISIVDVGSGEIGQVIIDNAGTGYTVGDPLYFDNTNTEGSGASAIVSCIGGAIAPDAGDTTVHTITGNTTNASSTITNITTSSLYAAKQFIVGGDTTTGSAIVTNIHTFNLVVGASISGTGIQANTTISSIDTVGLKGIITLSATAAGTGTNVALTHLEEGTGQKLTGSGIPTGATIRTIATVGTNNNGTITISSAATISASNVGIEIPSEYGMDTFDHIIFDEGTEATDAYTGSQIQLEKGAFATTFGQDVLNPLSVAPYTANNGHNIPVAYSSDFAEVVNVTVFNPGSGYELMPTITPATSRLTYSSGALTTTGTFAVGEIITNDASPAITATIVTSIRGNITISKATGAFAAGQVITGNNSNAQATLTVVTALGANATFLGWSSSGIGSITGVEVTNFGTGFDTAPAADVPIKMLLTRNTNVGSPPDITLATAFSAGDTVIGQTSSARGTVTSWDNTRQTLTVRTTLGTFQRAEILTRGASTNYAIISEVAQGTLSTTIGTVGTTAGAFNNDKGKISESLMKIQDSYYYQDFSYVVRV</sequence>
<name>A0A382EGM7_9ZZZZ</name>
<accession>A0A382EGM7</accession>
<evidence type="ECO:0000313" key="1">
    <source>
        <dbReference type="EMBL" id="SVB49820.1"/>
    </source>
</evidence>
<organism evidence="1">
    <name type="scientific">marine metagenome</name>
    <dbReference type="NCBI Taxonomy" id="408172"/>
    <lineage>
        <taxon>unclassified sequences</taxon>
        <taxon>metagenomes</taxon>
        <taxon>ecological metagenomes</taxon>
    </lineage>
</organism>
<proteinExistence type="predicted"/>
<reference evidence="1" key="1">
    <citation type="submission" date="2018-05" db="EMBL/GenBank/DDBJ databases">
        <authorList>
            <person name="Lanie J.A."/>
            <person name="Ng W.-L."/>
            <person name="Kazmierczak K.M."/>
            <person name="Andrzejewski T.M."/>
            <person name="Davidsen T.M."/>
            <person name="Wayne K.J."/>
            <person name="Tettelin H."/>
            <person name="Glass J.I."/>
            <person name="Rusch D."/>
            <person name="Podicherti R."/>
            <person name="Tsui H.-C.T."/>
            <person name="Winkler M.E."/>
        </authorList>
    </citation>
    <scope>NUCLEOTIDE SEQUENCE</scope>
</reference>
<protein>
    <submittedName>
        <fullName evidence="1">Uncharacterized protein</fullName>
    </submittedName>
</protein>
<dbReference type="EMBL" id="UINC01044402">
    <property type="protein sequence ID" value="SVB49820.1"/>
    <property type="molecule type" value="Genomic_DNA"/>
</dbReference>